<gene>
    <name evidence="2" type="ORF">EYF80_049177</name>
</gene>
<evidence type="ECO:0000313" key="3">
    <source>
        <dbReference type="Proteomes" id="UP000314294"/>
    </source>
</evidence>
<evidence type="ECO:0000256" key="1">
    <source>
        <dbReference type="SAM" id="MobiDB-lite"/>
    </source>
</evidence>
<protein>
    <submittedName>
        <fullName evidence="2">Uncharacterized protein</fullName>
    </submittedName>
</protein>
<dbReference type="AlphaFoldDB" id="A0A4Z2FK48"/>
<organism evidence="2 3">
    <name type="scientific">Liparis tanakae</name>
    <name type="common">Tanaka's snailfish</name>
    <dbReference type="NCBI Taxonomy" id="230148"/>
    <lineage>
        <taxon>Eukaryota</taxon>
        <taxon>Metazoa</taxon>
        <taxon>Chordata</taxon>
        <taxon>Craniata</taxon>
        <taxon>Vertebrata</taxon>
        <taxon>Euteleostomi</taxon>
        <taxon>Actinopterygii</taxon>
        <taxon>Neopterygii</taxon>
        <taxon>Teleostei</taxon>
        <taxon>Neoteleostei</taxon>
        <taxon>Acanthomorphata</taxon>
        <taxon>Eupercaria</taxon>
        <taxon>Perciformes</taxon>
        <taxon>Cottioidei</taxon>
        <taxon>Cottales</taxon>
        <taxon>Liparidae</taxon>
        <taxon>Liparis</taxon>
    </lineage>
</organism>
<sequence length="298" mass="31229">MDIEIRERGGLQQDILEGDGNGATGTDANRALGFGGEAQPLQGEDVVAPDGRGQAELASRYAQLMRHSPAAVAVSESKPPAAETDGSGQNIQVIGPRRLFPHLARELGFEASVVGELNNKGLAAAQTRAEVDGFLRRRGQSSEKQVVVEVAQIVAVQRQPGRGLARTQRLVLEAQKALRQVTVVRGFSTCTVAEAVRWTGVASVMVDRTPGGVALKVFLPVGGHGQRSVGDLAGLVLEGFQGHRGLGAPLFSLDDGCDAAALVGGVDHGHALSVGAAHRADKGHHLETRRGTEVQMET</sequence>
<evidence type="ECO:0000313" key="2">
    <source>
        <dbReference type="EMBL" id="TNN40662.1"/>
    </source>
</evidence>
<feature type="region of interest" description="Disordered" evidence="1">
    <location>
        <begin position="277"/>
        <end position="298"/>
    </location>
</feature>
<accession>A0A4Z2FK48</accession>
<comment type="caution">
    <text evidence="2">The sequence shown here is derived from an EMBL/GenBank/DDBJ whole genome shotgun (WGS) entry which is preliminary data.</text>
</comment>
<feature type="region of interest" description="Disordered" evidence="1">
    <location>
        <begin position="1"/>
        <end position="28"/>
    </location>
</feature>
<feature type="compositionally biased region" description="Basic and acidic residues" evidence="1">
    <location>
        <begin position="278"/>
        <end position="292"/>
    </location>
</feature>
<proteinExistence type="predicted"/>
<dbReference type="Proteomes" id="UP000314294">
    <property type="component" value="Unassembled WGS sequence"/>
</dbReference>
<dbReference type="EMBL" id="SRLO01001170">
    <property type="protein sequence ID" value="TNN40662.1"/>
    <property type="molecule type" value="Genomic_DNA"/>
</dbReference>
<reference evidence="2 3" key="1">
    <citation type="submission" date="2019-03" db="EMBL/GenBank/DDBJ databases">
        <title>First draft genome of Liparis tanakae, snailfish: a comprehensive survey of snailfish specific genes.</title>
        <authorList>
            <person name="Kim W."/>
            <person name="Song I."/>
            <person name="Jeong J.-H."/>
            <person name="Kim D."/>
            <person name="Kim S."/>
            <person name="Ryu S."/>
            <person name="Song J.Y."/>
            <person name="Lee S.K."/>
        </authorList>
    </citation>
    <scope>NUCLEOTIDE SEQUENCE [LARGE SCALE GENOMIC DNA]</scope>
    <source>
        <tissue evidence="2">Muscle</tissue>
    </source>
</reference>
<keyword evidence="3" id="KW-1185">Reference proteome</keyword>
<name>A0A4Z2FK48_9TELE</name>